<accession>X1HFG6</accession>
<evidence type="ECO:0000259" key="4">
    <source>
        <dbReference type="Pfam" id="PF17777"/>
    </source>
</evidence>
<dbReference type="EMBL" id="BARU01012702">
    <property type="protein sequence ID" value="GAH44028.1"/>
    <property type="molecule type" value="Genomic_DNA"/>
</dbReference>
<evidence type="ECO:0000256" key="2">
    <source>
        <dbReference type="ARBA" id="ARBA00022980"/>
    </source>
</evidence>
<evidence type="ECO:0000256" key="3">
    <source>
        <dbReference type="ARBA" id="ARBA00023274"/>
    </source>
</evidence>
<evidence type="ECO:0000313" key="5">
    <source>
        <dbReference type="EMBL" id="GAH44028.1"/>
    </source>
</evidence>
<comment type="similarity">
    <text evidence="1">Belongs to the universal ribosomal protein uL10 family.</text>
</comment>
<dbReference type="GO" id="GO:0002181">
    <property type="term" value="P:cytoplasmic translation"/>
    <property type="evidence" value="ECO:0007669"/>
    <property type="project" value="TreeGrafter"/>
</dbReference>
<feature type="domain" description="Large ribosomal subunit protein uL10-like insertion" evidence="4">
    <location>
        <begin position="111"/>
        <end position="180"/>
    </location>
</feature>
<dbReference type="InterPro" id="IPR043141">
    <property type="entry name" value="Ribosomal_uL10-like_sf"/>
</dbReference>
<organism evidence="5">
    <name type="scientific">marine sediment metagenome</name>
    <dbReference type="NCBI Taxonomy" id="412755"/>
    <lineage>
        <taxon>unclassified sequences</taxon>
        <taxon>metagenomes</taxon>
        <taxon>ecological metagenomes</taxon>
    </lineage>
</organism>
<dbReference type="AlphaFoldDB" id="X1HFG6"/>
<dbReference type="InterPro" id="IPR050323">
    <property type="entry name" value="Ribosomal_protein_uL10"/>
</dbReference>
<dbReference type="InterPro" id="IPR040637">
    <property type="entry name" value="Ribosomal_uL10-like_insert"/>
</dbReference>
<dbReference type="Pfam" id="PF17777">
    <property type="entry name" value="RL10P_insert"/>
    <property type="match status" value="1"/>
</dbReference>
<dbReference type="Gene3D" id="3.30.70.1730">
    <property type="match status" value="1"/>
</dbReference>
<keyword evidence="2" id="KW-0689">Ribosomal protein</keyword>
<dbReference type="GO" id="GO:0003735">
    <property type="term" value="F:structural constituent of ribosome"/>
    <property type="evidence" value="ECO:0007669"/>
    <property type="project" value="TreeGrafter"/>
</dbReference>
<dbReference type="Pfam" id="PF00466">
    <property type="entry name" value="Ribosomal_L10"/>
    <property type="match status" value="1"/>
</dbReference>
<dbReference type="PANTHER" id="PTHR45699">
    <property type="entry name" value="60S ACIDIC RIBOSOMAL PROTEIN P0"/>
    <property type="match status" value="1"/>
</dbReference>
<dbReference type="GO" id="GO:0000027">
    <property type="term" value="P:ribosomal large subunit assembly"/>
    <property type="evidence" value="ECO:0007669"/>
    <property type="project" value="TreeGrafter"/>
</dbReference>
<gene>
    <name evidence="5" type="ORF">S03H2_23293</name>
</gene>
<dbReference type="PANTHER" id="PTHR45699:SF3">
    <property type="entry name" value="LARGE RIBOSOMAL SUBUNIT PROTEIN UL10"/>
    <property type="match status" value="1"/>
</dbReference>
<reference evidence="5" key="1">
    <citation type="journal article" date="2014" name="Front. Microbiol.">
        <title>High frequency of phylogenetically diverse reductive dehalogenase-homologous genes in deep subseafloor sedimentary metagenomes.</title>
        <authorList>
            <person name="Kawai M."/>
            <person name="Futagami T."/>
            <person name="Toyoda A."/>
            <person name="Takaki Y."/>
            <person name="Nishi S."/>
            <person name="Hori S."/>
            <person name="Arai W."/>
            <person name="Tsubouchi T."/>
            <person name="Morono Y."/>
            <person name="Uchiyama I."/>
            <person name="Ito T."/>
            <person name="Fujiyama A."/>
            <person name="Inagaki F."/>
            <person name="Takami H."/>
        </authorList>
    </citation>
    <scope>NUCLEOTIDE SEQUENCE</scope>
    <source>
        <strain evidence="5">Expedition CK06-06</strain>
    </source>
</reference>
<dbReference type="GO" id="GO:0022625">
    <property type="term" value="C:cytosolic large ribosomal subunit"/>
    <property type="evidence" value="ECO:0007669"/>
    <property type="project" value="TreeGrafter"/>
</dbReference>
<dbReference type="Gene3D" id="3.90.105.20">
    <property type="match status" value="1"/>
</dbReference>
<sequence>MILEKKQVSESKIRSVKELADMIKNKKTILVASIKNIPASQFQEIVKKLRSKAIVKVPKKNIIFRALDLSENEEVKKLKNQIKNSVAILFSELDCFELASELLKNKSPAKAKTGQEVPEDIIIEEGPTDLVPGPAISELGSLGIQIKIEKGKISIKQPKVIVKKGEKISANAAEVMNKLNLKPFSVGFIPLSAFDVQKGKLYLEIKIDIEGTLEELK</sequence>
<name>X1HFG6_9ZZZZ</name>
<dbReference type="SUPFAM" id="SSF160369">
    <property type="entry name" value="Ribosomal protein L10-like"/>
    <property type="match status" value="1"/>
</dbReference>
<proteinExistence type="inferred from homology"/>
<comment type="caution">
    <text evidence="5">The sequence shown here is derived from an EMBL/GenBank/DDBJ whole genome shotgun (WGS) entry which is preliminary data.</text>
</comment>
<feature type="non-terminal residue" evidence="5">
    <location>
        <position position="217"/>
    </location>
</feature>
<evidence type="ECO:0000256" key="1">
    <source>
        <dbReference type="ARBA" id="ARBA00008889"/>
    </source>
</evidence>
<protein>
    <recommendedName>
        <fullName evidence="4">Large ribosomal subunit protein uL10-like insertion domain-containing protein</fullName>
    </recommendedName>
</protein>
<dbReference type="InterPro" id="IPR001790">
    <property type="entry name" value="Ribosomal_uL10"/>
</dbReference>
<dbReference type="InterPro" id="IPR043164">
    <property type="entry name" value="Ribosomal_uL10-like_insert_sf"/>
</dbReference>
<keyword evidence="3" id="KW-0687">Ribonucleoprotein</keyword>
<dbReference type="GO" id="GO:0070180">
    <property type="term" value="F:large ribosomal subunit rRNA binding"/>
    <property type="evidence" value="ECO:0007669"/>
    <property type="project" value="TreeGrafter"/>
</dbReference>